<protein>
    <recommendedName>
        <fullName evidence="3">F-box domain-containing protein</fullName>
    </recommendedName>
</protein>
<keyword evidence="2" id="KW-1185">Reference proteome</keyword>
<evidence type="ECO:0000313" key="2">
    <source>
        <dbReference type="Proteomes" id="UP001218188"/>
    </source>
</evidence>
<dbReference type="AlphaFoldDB" id="A0AAD6X3F5"/>
<sequence>MGTSGVYRHNGYYHAHYNAYDSYPEELGVRVAAEIPLGDEQAYQEWLRNLRKALDYHLEMNQHRVGSQEFGDDHNGYLISEEPTPTEVYKYEIDLDHEVFLVDDEPLFALNIMPNTPDLFVECIGYDSFGHPSYTPSTPVQHIYNWKSAPPKVEDQIISDYTARRSPKVEYLPISRLLGTSESVGDCEAARIGLYEVIIGNMMLNHSIAHDIRILETICDQNHISDDMLTLGIEMVQLGVGKMLFGQSVRRPCVPELKFSWLAPDICLSITTHLDDERNLKKSILQLVDKTSVKRPSAFVIYGILFSFFQCVVIRIDPNHGFQSTAPLQFLPSFHATSPSTPGITAIGRLGYHCLDTPKAGPRIQPHHYLCQVPVELLDLITTLLSPSDLDHLCTAVPPFEAVAGDRLRYPYIDDYRLVQRIRLSSTDLRDTRDHDKRRYVLTSITTKRFSAVLPGSSEKKVLVVCNRGTGTFGVSSVQ</sequence>
<proteinExistence type="predicted"/>
<dbReference type="Proteomes" id="UP001218188">
    <property type="component" value="Unassembled WGS sequence"/>
</dbReference>
<gene>
    <name evidence="1" type="ORF">C8F04DRAFT_624893</name>
</gene>
<organism evidence="1 2">
    <name type="scientific">Mycena alexandri</name>
    <dbReference type="NCBI Taxonomy" id="1745969"/>
    <lineage>
        <taxon>Eukaryota</taxon>
        <taxon>Fungi</taxon>
        <taxon>Dikarya</taxon>
        <taxon>Basidiomycota</taxon>
        <taxon>Agaricomycotina</taxon>
        <taxon>Agaricomycetes</taxon>
        <taxon>Agaricomycetidae</taxon>
        <taxon>Agaricales</taxon>
        <taxon>Marasmiineae</taxon>
        <taxon>Mycenaceae</taxon>
        <taxon>Mycena</taxon>
    </lineage>
</organism>
<accession>A0AAD6X3F5</accession>
<dbReference type="EMBL" id="JARJCM010000065">
    <property type="protein sequence ID" value="KAJ7033441.1"/>
    <property type="molecule type" value="Genomic_DNA"/>
</dbReference>
<name>A0AAD6X3F5_9AGAR</name>
<comment type="caution">
    <text evidence="1">The sequence shown here is derived from an EMBL/GenBank/DDBJ whole genome shotgun (WGS) entry which is preliminary data.</text>
</comment>
<evidence type="ECO:0008006" key="3">
    <source>
        <dbReference type="Google" id="ProtNLM"/>
    </source>
</evidence>
<reference evidence="1" key="1">
    <citation type="submission" date="2023-03" db="EMBL/GenBank/DDBJ databases">
        <title>Massive genome expansion in bonnet fungi (Mycena s.s.) driven by repeated elements and novel gene families across ecological guilds.</title>
        <authorList>
            <consortium name="Lawrence Berkeley National Laboratory"/>
            <person name="Harder C.B."/>
            <person name="Miyauchi S."/>
            <person name="Viragh M."/>
            <person name="Kuo A."/>
            <person name="Thoen E."/>
            <person name="Andreopoulos B."/>
            <person name="Lu D."/>
            <person name="Skrede I."/>
            <person name="Drula E."/>
            <person name="Henrissat B."/>
            <person name="Morin E."/>
            <person name="Kohler A."/>
            <person name="Barry K."/>
            <person name="LaButti K."/>
            <person name="Morin E."/>
            <person name="Salamov A."/>
            <person name="Lipzen A."/>
            <person name="Mereny Z."/>
            <person name="Hegedus B."/>
            <person name="Baldrian P."/>
            <person name="Stursova M."/>
            <person name="Weitz H."/>
            <person name="Taylor A."/>
            <person name="Grigoriev I.V."/>
            <person name="Nagy L.G."/>
            <person name="Martin F."/>
            <person name="Kauserud H."/>
        </authorList>
    </citation>
    <scope>NUCLEOTIDE SEQUENCE</scope>
    <source>
        <strain evidence="1">CBHHK200</strain>
    </source>
</reference>
<evidence type="ECO:0000313" key="1">
    <source>
        <dbReference type="EMBL" id="KAJ7033441.1"/>
    </source>
</evidence>